<evidence type="ECO:0000313" key="8">
    <source>
        <dbReference type="Proteomes" id="UP000824037"/>
    </source>
</evidence>
<keyword evidence="2 5" id="KW-0812">Transmembrane</keyword>
<dbReference type="InterPro" id="IPR011701">
    <property type="entry name" value="MFS"/>
</dbReference>
<evidence type="ECO:0000256" key="3">
    <source>
        <dbReference type="ARBA" id="ARBA00022989"/>
    </source>
</evidence>
<comment type="subcellular location">
    <subcellularLocation>
        <location evidence="1">Cell membrane</location>
        <topology evidence="1">Multi-pass membrane protein</topology>
    </subcellularLocation>
</comment>
<feature type="transmembrane region" description="Helical" evidence="5">
    <location>
        <begin position="78"/>
        <end position="97"/>
    </location>
</feature>
<feature type="transmembrane region" description="Helical" evidence="5">
    <location>
        <begin position="47"/>
        <end position="66"/>
    </location>
</feature>
<feature type="transmembrane region" description="Helical" evidence="5">
    <location>
        <begin position="137"/>
        <end position="160"/>
    </location>
</feature>
<dbReference type="Gene3D" id="1.20.1250.20">
    <property type="entry name" value="MFS general substrate transporter like domains"/>
    <property type="match status" value="1"/>
</dbReference>
<protein>
    <submittedName>
        <fullName evidence="7">MFS transporter</fullName>
    </submittedName>
</protein>
<dbReference type="InterPro" id="IPR020846">
    <property type="entry name" value="MFS_dom"/>
</dbReference>
<evidence type="ECO:0000313" key="7">
    <source>
        <dbReference type="EMBL" id="HIZ37925.1"/>
    </source>
</evidence>
<organism evidence="7 8">
    <name type="scientific">Candidatus Ruania gallistercoris</name>
    <dbReference type="NCBI Taxonomy" id="2838746"/>
    <lineage>
        <taxon>Bacteria</taxon>
        <taxon>Bacillati</taxon>
        <taxon>Actinomycetota</taxon>
        <taxon>Actinomycetes</taxon>
        <taxon>Micrococcales</taxon>
        <taxon>Ruaniaceae</taxon>
        <taxon>Ruania</taxon>
    </lineage>
</organism>
<keyword evidence="4 5" id="KW-0472">Membrane</keyword>
<dbReference type="SUPFAM" id="SSF103473">
    <property type="entry name" value="MFS general substrate transporter"/>
    <property type="match status" value="1"/>
</dbReference>
<name>A0A9D2J5N1_9MICO</name>
<dbReference type="GO" id="GO:0022857">
    <property type="term" value="F:transmembrane transporter activity"/>
    <property type="evidence" value="ECO:0007669"/>
    <property type="project" value="InterPro"/>
</dbReference>
<feature type="transmembrane region" description="Helical" evidence="5">
    <location>
        <begin position="12"/>
        <end position="31"/>
    </location>
</feature>
<evidence type="ECO:0000256" key="5">
    <source>
        <dbReference type="SAM" id="Phobius"/>
    </source>
</evidence>
<proteinExistence type="predicted"/>
<dbReference type="InterPro" id="IPR051788">
    <property type="entry name" value="MFS_Transporter"/>
</dbReference>
<comment type="caution">
    <text evidence="7">The sequence shown here is derived from an EMBL/GenBank/DDBJ whole genome shotgun (WGS) entry which is preliminary data.</text>
</comment>
<reference evidence="7" key="1">
    <citation type="journal article" date="2021" name="PeerJ">
        <title>Extensive microbial diversity within the chicken gut microbiome revealed by metagenomics and culture.</title>
        <authorList>
            <person name="Gilroy R."/>
            <person name="Ravi A."/>
            <person name="Getino M."/>
            <person name="Pursley I."/>
            <person name="Horton D.L."/>
            <person name="Alikhan N.F."/>
            <person name="Baker D."/>
            <person name="Gharbi K."/>
            <person name="Hall N."/>
            <person name="Watson M."/>
            <person name="Adriaenssens E.M."/>
            <person name="Foster-Nyarko E."/>
            <person name="Jarju S."/>
            <person name="Secka A."/>
            <person name="Antonio M."/>
            <person name="Oren A."/>
            <person name="Chaudhuri R.R."/>
            <person name="La Ragione R."/>
            <person name="Hildebrand F."/>
            <person name="Pallen M.J."/>
        </authorList>
    </citation>
    <scope>NUCLEOTIDE SEQUENCE</scope>
    <source>
        <strain evidence="7">ChiGjej4B4-7305</strain>
    </source>
</reference>
<dbReference type="InterPro" id="IPR036259">
    <property type="entry name" value="MFS_trans_sf"/>
</dbReference>
<feature type="non-terminal residue" evidence="7">
    <location>
        <position position="172"/>
    </location>
</feature>
<keyword evidence="3 5" id="KW-1133">Transmembrane helix</keyword>
<dbReference type="PANTHER" id="PTHR23514:SF13">
    <property type="entry name" value="INNER MEMBRANE PROTEIN YBJJ"/>
    <property type="match status" value="1"/>
</dbReference>
<reference evidence="7" key="2">
    <citation type="submission" date="2021-04" db="EMBL/GenBank/DDBJ databases">
        <authorList>
            <person name="Gilroy R."/>
        </authorList>
    </citation>
    <scope>NUCLEOTIDE SEQUENCE</scope>
    <source>
        <strain evidence="7">ChiGjej4B4-7305</strain>
    </source>
</reference>
<dbReference type="Pfam" id="PF07690">
    <property type="entry name" value="MFS_1"/>
    <property type="match status" value="1"/>
</dbReference>
<dbReference type="PROSITE" id="PS50850">
    <property type="entry name" value="MFS"/>
    <property type="match status" value="1"/>
</dbReference>
<sequence>MPTTTASARRAAAVVFATFVLNGFTFANWLSRIPTIRDELSLRERDLGLIIVVGSLGSVLSLPLAGRVIARIGARATVLIAAGLATLGLAVAVTGVATGLPLLLTAGLFVTTMGIGGWDVAMNFAGARVEQALGRAIMPAFHGGFSVGTVAGAGLGAVAIRTGIGVPLHVLT</sequence>
<dbReference type="GO" id="GO:0005886">
    <property type="term" value="C:plasma membrane"/>
    <property type="evidence" value="ECO:0007669"/>
    <property type="project" value="UniProtKB-SubCell"/>
</dbReference>
<feature type="domain" description="Major facilitator superfamily (MFS) profile" evidence="6">
    <location>
        <begin position="11"/>
        <end position="172"/>
    </location>
</feature>
<evidence type="ECO:0000256" key="1">
    <source>
        <dbReference type="ARBA" id="ARBA00004651"/>
    </source>
</evidence>
<dbReference type="Proteomes" id="UP000824037">
    <property type="component" value="Unassembled WGS sequence"/>
</dbReference>
<gene>
    <name evidence="7" type="ORF">H9815_19275</name>
</gene>
<evidence type="ECO:0000256" key="4">
    <source>
        <dbReference type="ARBA" id="ARBA00023136"/>
    </source>
</evidence>
<dbReference type="PANTHER" id="PTHR23514">
    <property type="entry name" value="BYPASS OF STOP CODON PROTEIN 6"/>
    <property type="match status" value="1"/>
</dbReference>
<accession>A0A9D2J5N1</accession>
<evidence type="ECO:0000256" key="2">
    <source>
        <dbReference type="ARBA" id="ARBA00022692"/>
    </source>
</evidence>
<feature type="transmembrane region" description="Helical" evidence="5">
    <location>
        <begin position="103"/>
        <end position="125"/>
    </location>
</feature>
<dbReference type="EMBL" id="DXBY01000329">
    <property type="protein sequence ID" value="HIZ37925.1"/>
    <property type="molecule type" value="Genomic_DNA"/>
</dbReference>
<evidence type="ECO:0000259" key="6">
    <source>
        <dbReference type="PROSITE" id="PS50850"/>
    </source>
</evidence>
<dbReference type="AlphaFoldDB" id="A0A9D2J5N1"/>